<keyword evidence="5 8" id="KW-0658">Purine biosynthesis</keyword>
<dbReference type="InterPro" id="IPR016193">
    <property type="entry name" value="Cytidine_deaminase-like"/>
</dbReference>
<keyword evidence="7 8" id="KW-0511">Multifunctional enzyme</keyword>
<dbReference type="InterPro" id="IPR024051">
    <property type="entry name" value="AICAR_Tfase_dup_dom_sf"/>
</dbReference>
<dbReference type="NCBIfam" id="TIGR00355">
    <property type="entry name" value="purH"/>
    <property type="match status" value="1"/>
</dbReference>
<evidence type="ECO:0000256" key="3">
    <source>
        <dbReference type="ARBA" id="ARBA00007667"/>
    </source>
</evidence>
<dbReference type="RefSeq" id="WP_307396010.1">
    <property type="nucleotide sequence ID" value="NZ_BAAADK010000014.1"/>
</dbReference>
<dbReference type="SMART" id="SM00851">
    <property type="entry name" value="MGS"/>
    <property type="match status" value="1"/>
</dbReference>
<keyword evidence="4 8" id="KW-0808">Transferase</keyword>
<dbReference type="Proteomes" id="UP001235840">
    <property type="component" value="Unassembled WGS sequence"/>
</dbReference>
<dbReference type="SUPFAM" id="SSF53927">
    <property type="entry name" value="Cytidine deaminase-like"/>
    <property type="match status" value="1"/>
</dbReference>
<evidence type="ECO:0000313" key="11">
    <source>
        <dbReference type="Proteomes" id="UP001235840"/>
    </source>
</evidence>
<evidence type="ECO:0000256" key="2">
    <source>
        <dbReference type="ARBA" id="ARBA00004954"/>
    </source>
</evidence>
<comment type="domain">
    <text evidence="8">The IMP cyclohydrolase activity resides in the N-terminal region.</text>
</comment>
<gene>
    <name evidence="8" type="primary">purH</name>
    <name evidence="10" type="ORF">J2S11_003146</name>
</gene>
<feature type="domain" description="MGS-like" evidence="9">
    <location>
        <begin position="1"/>
        <end position="148"/>
    </location>
</feature>
<comment type="caution">
    <text evidence="10">The sequence shown here is derived from an EMBL/GenBank/DDBJ whole genome shotgun (WGS) entry which is preliminary data.</text>
</comment>
<evidence type="ECO:0000256" key="1">
    <source>
        <dbReference type="ARBA" id="ARBA00004844"/>
    </source>
</evidence>
<evidence type="ECO:0000313" key="10">
    <source>
        <dbReference type="EMBL" id="MDQ0167221.1"/>
    </source>
</evidence>
<dbReference type="EC" id="2.1.2.3" evidence="8"/>
<dbReference type="GO" id="GO:0003937">
    <property type="term" value="F:IMP cyclohydrolase activity"/>
    <property type="evidence" value="ECO:0007669"/>
    <property type="project" value="UniProtKB-EC"/>
</dbReference>
<dbReference type="SMART" id="SM00798">
    <property type="entry name" value="AICARFT_IMPCHas"/>
    <property type="match status" value="1"/>
</dbReference>
<comment type="pathway">
    <text evidence="2 8">Purine metabolism; IMP biosynthesis via de novo pathway; 5-formamido-1-(5-phospho-D-ribosyl)imidazole-4-carboxamide from 5-amino-1-(5-phospho-D-ribosyl)imidazole-4-carboxamide (10-formyl THF route): step 1/1.</text>
</comment>
<sequence>MGNSVKRALISVSDKTGVLELARELEQLGVEIISTGGTAKLLEESGVKVTGISEVTGFPEIMDGRVKTLHPNIHGGLLGVRDLSEHQQQMEENGIKPIDLVIVNLYPFAETIAKPDVTFKDAIENIDIGGPSMLRSAAKNHAYVTVLVDQQDYAQVLSQLKHTGEVEASTRQRLAAKVFRHTAAYDSMIGEYLTQQVLEQQDVTSQGMESSSEAQNLADSELVKEQYHTEKLTVTFEKVQDLRYGENPHQKAAFYRLPQAVPSTISQAEQLHGKELSYNNINDADAALSIVREFKQPAVVAVKHMNPCGVGIGATIEEAFDKAYEADPVSIFGGIVAANRVIDEQTALKLSDIFLEIVMAPDFTPEALSLLQKKKNIRLLKMGEISAFTEPFSRYQTVAGGLLVQDQDILEIEADQLQVVTERAPSNEELEQLLFAWKVVKHVKSNAIVLAKDGQTIGVGAGQMNRVGSAKIAIEQAGEKSKGSVLSSDAFFPMGDTVQTAAAAGVTAIIQPGGSIKDEESIQEANKHGIAMVFTGVRHFKH</sequence>
<comment type="pathway">
    <text evidence="1 8">Purine metabolism; IMP biosynthesis via de novo pathway; IMP from 5-formamido-1-(5-phospho-D-ribosyl)imidazole-4-carboxamide: step 1/1.</text>
</comment>
<evidence type="ECO:0000256" key="5">
    <source>
        <dbReference type="ARBA" id="ARBA00022755"/>
    </source>
</evidence>
<proteinExistence type="inferred from homology"/>
<dbReference type="NCBIfam" id="NF002049">
    <property type="entry name" value="PRK00881.1"/>
    <property type="match status" value="1"/>
</dbReference>
<reference evidence="10 11" key="1">
    <citation type="submission" date="2023-07" db="EMBL/GenBank/DDBJ databases">
        <title>Genomic Encyclopedia of Type Strains, Phase IV (KMG-IV): sequencing the most valuable type-strain genomes for metagenomic binning, comparative biology and taxonomic classification.</title>
        <authorList>
            <person name="Goeker M."/>
        </authorList>
    </citation>
    <scope>NUCLEOTIDE SEQUENCE [LARGE SCALE GENOMIC DNA]</scope>
    <source>
        <strain evidence="10 11">DSM 12751</strain>
    </source>
</reference>
<evidence type="ECO:0000256" key="6">
    <source>
        <dbReference type="ARBA" id="ARBA00022801"/>
    </source>
</evidence>
<dbReference type="Pfam" id="PF01808">
    <property type="entry name" value="AICARFT_IMPCHas"/>
    <property type="match status" value="1"/>
</dbReference>
<evidence type="ECO:0000256" key="4">
    <source>
        <dbReference type="ARBA" id="ARBA00022679"/>
    </source>
</evidence>
<comment type="similarity">
    <text evidence="3 8">Belongs to the PurH family.</text>
</comment>
<organism evidence="10 11">
    <name type="scientific">Caldalkalibacillus horti</name>
    <dbReference type="NCBI Taxonomy" id="77523"/>
    <lineage>
        <taxon>Bacteria</taxon>
        <taxon>Bacillati</taxon>
        <taxon>Bacillota</taxon>
        <taxon>Bacilli</taxon>
        <taxon>Bacillales</taxon>
        <taxon>Bacillaceae</taxon>
        <taxon>Caldalkalibacillus</taxon>
    </lineage>
</organism>
<keyword evidence="6 8" id="KW-0378">Hydrolase</keyword>
<evidence type="ECO:0000259" key="9">
    <source>
        <dbReference type="PROSITE" id="PS51855"/>
    </source>
</evidence>
<name>A0ABT9W1V5_9BACI</name>
<comment type="catalytic activity">
    <reaction evidence="8">
        <text>(6R)-10-formyltetrahydrofolate + 5-amino-1-(5-phospho-beta-D-ribosyl)imidazole-4-carboxamide = 5-formamido-1-(5-phospho-D-ribosyl)imidazole-4-carboxamide + (6S)-5,6,7,8-tetrahydrofolate</text>
        <dbReference type="Rhea" id="RHEA:22192"/>
        <dbReference type="ChEBI" id="CHEBI:57453"/>
        <dbReference type="ChEBI" id="CHEBI:58467"/>
        <dbReference type="ChEBI" id="CHEBI:58475"/>
        <dbReference type="ChEBI" id="CHEBI:195366"/>
        <dbReference type="EC" id="2.1.2.3"/>
    </reaction>
</comment>
<dbReference type="Pfam" id="PF02142">
    <property type="entry name" value="MGS"/>
    <property type="match status" value="1"/>
</dbReference>
<dbReference type="HAMAP" id="MF_00139">
    <property type="entry name" value="PurH"/>
    <property type="match status" value="1"/>
</dbReference>
<dbReference type="Gene3D" id="3.40.50.1380">
    <property type="entry name" value="Methylglyoxal synthase-like domain"/>
    <property type="match status" value="1"/>
</dbReference>
<dbReference type="PANTHER" id="PTHR11692">
    <property type="entry name" value="BIFUNCTIONAL PURINE BIOSYNTHESIS PROTEIN PURH"/>
    <property type="match status" value="1"/>
</dbReference>
<comment type="catalytic activity">
    <reaction evidence="8">
        <text>IMP + H2O = 5-formamido-1-(5-phospho-D-ribosyl)imidazole-4-carboxamide</text>
        <dbReference type="Rhea" id="RHEA:18445"/>
        <dbReference type="ChEBI" id="CHEBI:15377"/>
        <dbReference type="ChEBI" id="CHEBI:58053"/>
        <dbReference type="ChEBI" id="CHEBI:58467"/>
        <dbReference type="EC" id="3.5.4.10"/>
    </reaction>
</comment>
<dbReference type="SUPFAM" id="SSF52335">
    <property type="entry name" value="Methylglyoxal synthase-like"/>
    <property type="match status" value="1"/>
</dbReference>
<evidence type="ECO:0000256" key="8">
    <source>
        <dbReference type="HAMAP-Rule" id="MF_00139"/>
    </source>
</evidence>
<dbReference type="PROSITE" id="PS51855">
    <property type="entry name" value="MGS"/>
    <property type="match status" value="1"/>
</dbReference>
<dbReference type="EMBL" id="JAUSTY010000014">
    <property type="protein sequence ID" value="MDQ0167221.1"/>
    <property type="molecule type" value="Genomic_DNA"/>
</dbReference>
<dbReference type="Gene3D" id="3.40.140.20">
    <property type="match status" value="2"/>
</dbReference>
<dbReference type="InterPro" id="IPR002695">
    <property type="entry name" value="PurH-like"/>
</dbReference>
<dbReference type="CDD" id="cd01421">
    <property type="entry name" value="IMPCH"/>
    <property type="match status" value="1"/>
</dbReference>
<protein>
    <recommendedName>
        <fullName evidence="8">Bifunctional purine biosynthesis protein PurH</fullName>
    </recommendedName>
    <domain>
        <recommendedName>
            <fullName evidence="8">Phosphoribosylaminoimidazolecarboxamide formyltransferase</fullName>
            <ecNumber evidence="8">2.1.2.3</ecNumber>
        </recommendedName>
        <alternativeName>
            <fullName evidence="8">AICAR transformylase</fullName>
        </alternativeName>
    </domain>
    <domain>
        <recommendedName>
            <fullName evidence="8">IMP cyclohydrolase</fullName>
            <ecNumber evidence="8">3.5.4.10</ecNumber>
        </recommendedName>
        <alternativeName>
            <fullName evidence="8">ATIC</fullName>
        </alternativeName>
        <alternativeName>
            <fullName evidence="8">IMP synthase</fullName>
        </alternativeName>
        <alternativeName>
            <fullName evidence="8">Inosinicase</fullName>
        </alternativeName>
    </domain>
</protein>
<evidence type="ECO:0000256" key="7">
    <source>
        <dbReference type="ARBA" id="ARBA00023268"/>
    </source>
</evidence>
<dbReference type="EC" id="3.5.4.10" evidence="8"/>
<keyword evidence="11" id="KW-1185">Reference proteome</keyword>
<dbReference type="GO" id="GO:0004643">
    <property type="term" value="F:phosphoribosylaminoimidazolecarboxamide formyltransferase activity"/>
    <property type="evidence" value="ECO:0007669"/>
    <property type="project" value="UniProtKB-EC"/>
</dbReference>
<dbReference type="PIRSF" id="PIRSF000414">
    <property type="entry name" value="AICARFT_IMPCHas"/>
    <property type="match status" value="1"/>
</dbReference>
<dbReference type="PANTHER" id="PTHR11692:SF0">
    <property type="entry name" value="BIFUNCTIONAL PURINE BIOSYNTHESIS PROTEIN ATIC"/>
    <property type="match status" value="1"/>
</dbReference>
<dbReference type="InterPro" id="IPR011607">
    <property type="entry name" value="MGS-like_dom"/>
</dbReference>
<accession>A0ABT9W1V5</accession>
<dbReference type="InterPro" id="IPR036914">
    <property type="entry name" value="MGS-like_dom_sf"/>
</dbReference>